<reference evidence="1 2" key="1">
    <citation type="journal article" date="2024" name="Nat. Commun.">
        <title>Phylogenomics reveals the evolutionary origins of lichenization in chlorophyte algae.</title>
        <authorList>
            <person name="Puginier C."/>
            <person name="Libourel C."/>
            <person name="Otte J."/>
            <person name="Skaloud P."/>
            <person name="Haon M."/>
            <person name="Grisel S."/>
            <person name="Petersen M."/>
            <person name="Berrin J.G."/>
            <person name="Delaux P.M."/>
            <person name="Dal Grande F."/>
            <person name="Keller J."/>
        </authorList>
    </citation>
    <scope>NUCLEOTIDE SEQUENCE [LARGE SCALE GENOMIC DNA]</scope>
    <source>
        <strain evidence="1 2">SAG 2036</strain>
    </source>
</reference>
<dbReference type="AlphaFoldDB" id="A0AAW1NWW0"/>
<evidence type="ECO:0000313" key="2">
    <source>
        <dbReference type="Proteomes" id="UP001465755"/>
    </source>
</evidence>
<protein>
    <recommendedName>
        <fullName evidence="3">F-box domain-containing protein</fullName>
    </recommendedName>
</protein>
<name>A0AAW1NWW0_9CHLO</name>
<organism evidence="1 2">
    <name type="scientific">Symbiochloris irregularis</name>
    <dbReference type="NCBI Taxonomy" id="706552"/>
    <lineage>
        <taxon>Eukaryota</taxon>
        <taxon>Viridiplantae</taxon>
        <taxon>Chlorophyta</taxon>
        <taxon>core chlorophytes</taxon>
        <taxon>Trebouxiophyceae</taxon>
        <taxon>Trebouxiales</taxon>
        <taxon>Trebouxiaceae</taxon>
        <taxon>Symbiochloris</taxon>
    </lineage>
</organism>
<comment type="caution">
    <text evidence="1">The sequence shown here is derived from an EMBL/GenBank/DDBJ whole genome shotgun (WGS) entry which is preliminary data.</text>
</comment>
<dbReference type="Gene3D" id="2.130.10.10">
    <property type="entry name" value="YVTN repeat-like/Quinoprotein amine dehydrogenase"/>
    <property type="match status" value="1"/>
</dbReference>
<proteinExistence type="predicted"/>
<dbReference type="InterPro" id="IPR015943">
    <property type="entry name" value="WD40/YVTN_repeat-like_dom_sf"/>
</dbReference>
<keyword evidence="2" id="KW-1185">Reference proteome</keyword>
<gene>
    <name evidence="1" type="ORF">WJX73_007005</name>
</gene>
<dbReference type="EMBL" id="JALJOQ010000104">
    <property type="protein sequence ID" value="KAK9797797.1"/>
    <property type="molecule type" value="Genomic_DNA"/>
</dbReference>
<sequence>MELEESTAPGNTNPDKAIRKVFSNTDLVERILKNLHKREAVRVARTCKGFQAAVQQLAKSQGFRPRLVVACSGDHKLVEVDITTGTITASIKAQNCAIKLDGLGRRRKINLPRNDGLAGIAFAPDHRLYVCHYMLHGVLAYPCNNGIDSDTKVVFSNREQLRSPKGICVARDRMYVASSADAGAILCIKVNEVQSTEVVDRYDCGIQEVPWGLTASPDGKSLFVACSMAYQSSKYAGQPPKEAPGHVRCIPLRVDGSFETGWPFCSSSCEQNT</sequence>
<evidence type="ECO:0008006" key="3">
    <source>
        <dbReference type="Google" id="ProtNLM"/>
    </source>
</evidence>
<evidence type="ECO:0000313" key="1">
    <source>
        <dbReference type="EMBL" id="KAK9797797.1"/>
    </source>
</evidence>
<accession>A0AAW1NWW0</accession>
<dbReference type="SUPFAM" id="SSF63829">
    <property type="entry name" value="Calcium-dependent phosphotriesterase"/>
    <property type="match status" value="1"/>
</dbReference>
<dbReference type="Proteomes" id="UP001465755">
    <property type="component" value="Unassembled WGS sequence"/>
</dbReference>